<evidence type="ECO:0000259" key="4">
    <source>
        <dbReference type="SMART" id="SM00635"/>
    </source>
</evidence>
<name>W7Q826_9ALTE</name>
<dbReference type="Gene3D" id="3.40.720.10">
    <property type="entry name" value="Alkaline Phosphatase, subunit A"/>
    <property type="match status" value="1"/>
</dbReference>
<dbReference type="RefSeq" id="WP_081754294.1">
    <property type="nucleotide sequence ID" value="NZ_ARZY01000032.1"/>
</dbReference>
<dbReference type="SUPFAM" id="SSF49373">
    <property type="entry name" value="Invasin/intimin cell-adhesion fragments"/>
    <property type="match status" value="1"/>
</dbReference>
<proteinExistence type="inferred from homology"/>
<keyword evidence="3" id="KW-0732">Signal</keyword>
<dbReference type="eggNOG" id="COG3119">
    <property type="taxonomic scope" value="Bacteria"/>
</dbReference>
<dbReference type="STRING" id="1328313.DS2_14784"/>
<keyword evidence="2" id="KW-0378">Hydrolase</keyword>
<feature type="domain" description="BIG2" evidence="4">
    <location>
        <begin position="506"/>
        <end position="580"/>
    </location>
</feature>
<reference evidence="5 6" key="1">
    <citation type="journal article" date="2014" name="Genome Announc.">
        <title>Draft Genome Sequence of the Agar-Degrading Bacterium Catenovulum sp. Strain DS-2, Isolated from Intestines of Haliotis diversicolor.</title>
        <authorList>
            <person name="Shan D."/>
            <person name="Li X."/>
            <person name="Gu Z."/>
            <person name="Wei G."/>
            <person name="Gao Z."/>
            <person name="Shao Z."/>
        </authorList>
    </citation>
    <scope>NUCLEOTIDE SEQUENCE [LARGE SCALE GENOMIC DNA]</scope>
    <source>
        <strain evidence="5 6">DS-2</strain>
    </source>
</reference>
<dbReference type="Gene3D" id="2.60.40.1080">
    <property type="match status" value="1"/>
</dbReference>
<dbReference type="Pfam" id="PF02368">
    <property type="entry name" value="Big_2"/>
    <property type="match status" value="1"/>
</dbReference>
<gene>
    <name evidence="5" type="ORF">DS2_14784</name>
</gene>
<dbReference type="InterPro" id="IPR008964">
    <property type="entry name" value="Invasin/intimin_cell_adhesion"/>
</dbReference>
<dbReference type="PANTHER" id="PTHR42693:SF53">
    <property type="entry name" value="ENDO-4-O-SULFATASE"/>
    <property type="match status" value="1"/>
</dbReference>
<dbReference type="PROSITE" id="PS51257">
    <property type="entry name" value="PROKAR_LIPOPROTEIN"/>
    <property type="match status" value="1"/>
</dbReference>
<dbReference type="OrthoDB" id="9803751at2"/>
<dbReference type="GO" id="GO:0004065">
    <property type="term" value="F:arylsulfatase activity"/>
    <property type="evidence" value="ECO:0007669"/>
    <property type="project" value="TreeGrafter"/>
</dbReference>
<evidence type="ECO:0000313" key="5">
    <source>
        <dbReference type="EMBL" id="EWH08959.1"/>
    </source>
</evidence>
<dbReference type="eggNOG" id="COG5492">
    <property type="taxonomic scope" value="Bacteria"/>
</dbReference>
<evidence type="ECO:0000313" key="6">
    <source>
        <dbReference type="Proteomes" id="UP000019276"/>
    </source>
</evidence>
<comment type="similarity">
    <text evidence="1">Belongs to the sulfatase family.</text>
</comment>
<comment type="caution">
    <text evidence="5">The sequence shown here is derived from an EMBL/GenBank/DDBJ whole genome shotgun (WGS) entry which is preliminary data.</text>
</comment>
<accession>W7Q826</accession>
<dbReference type="Proteomes" id="UP000019276">
    <property type="component" value="Unassembled WGS sequence"/>
</dbReference>
<keyword evidence="6" id="KW-1185">Reference proteome</keyword>
<dbReference type="InterPro" id="IPR017850">
    <property type="entry name" value="Alkaline_phosphatase_core_sf"/>
</dbReference>
<sequence>MLSFNKVWLVCLTSLLFACQSAEETAIAIDKAQTQTKAHSNPNVVLILIDDLSHYGVTAYGANKLHSYDGEFTNKEFATPNIDQLAKTGVRFDNAFAYPICENTRIALMSGKVNDANYLQPKSQHSSDITFGDAFKKAGYTTGLFGKWKQTRGTKEVAGKDYIAEFGWDDYAAFDVVTEGQRFINPNLVINGKEYNYNGRSDVDPATGRRWYGPDIVNRHALEFIDNNKDKPFFLYYPMILVHDDHKPTPDTKPNSIFDNFPENADYNNTRGDDREYFPDMIEYMDKLIGKVVNKLEQAGVRENTLIVVMGDNATKETFGHILPDGTIYPGRKGGNADNGIHVPLVVNFPGVVPASNNHDYRSYDGLTYVTDIYPTIADAAGIEMPNAEQVEGKSFWPQAIGKNSNEHRDYIYAWYIGNSKYTSDEELLRYAFTKEFKRYAPDKFFPKGRFFDLRSDPLERVGDVVEKRRWGVLRYSGLDTNNLTAEQQQAYDYLGKVLDQHQMVRVTGLKLIAPKNQLSVGDSIQLQAQVLPENATRKGVVWESSDPSVATVDKFGQLVAHKAGQVTVRIFSWDDAYPVSANRQQTYYRNGVTASKSFTIGR</sequence>
<evidence type="ECO:0000256" key="1">
    <source>
        <dbReference type="ARBA" id="ARBA00008779"/>
    </source>
</evidence>
<feature type="chain" id="PRO_5004897935" evidence="3">
    <location>
        <begin position="23"/>
        <end position="603"/>
    </location>
</feature>
<dbReference type="SMART" id="SM00635">
    <property type="entry name" value="BID_2"/>
    <property type="match status" value="1"/>
</dbReference>
<dbReference type="InterPro" id="IPR000917">
    <property type="entry name" value="Sulfatase_N"/>
</dbReference>
<evidence type="ECO:0000256" key="2">
    <source>
        <dbReference type="ARBA" id="ARBA00022801"/>
    </source>
</evidence>
<dbReference type="EMBL" id="ARZY01000032">
    <property type="protein sequence ID" value="EWH08959.1"/>
    <property type="molecule type" value="Genomic_DNA"/>
</dbReference>
<protein>
    <submittedName>
        <fullName evidence="5">Sulfatase</fullName>
    </submittedName>
</protein>
<dbReference type="CDD" id="cd16151">
    <property type="entry name" value="sulfatase_like"/>
    <property type="match status" value="1"/>
</dbReference>
<organism evidence="5 6">
    <name type="scientific">Catenovulum agarivorans DS-2</name>
    <dbReference type="NCBI Taxonomy" id="1328313"/>
    <lineage>
        <taxon>Bacteria</taxon>
        <taxon>Pseudomonadati</taxon>
        <taxon>Pseudomonadota</taxon>
        <taxon>Gammaproteobacteria</taxon>
        <taxon>Alteromonadales</taxon>
        <taxon>Alteromonadaceae</taxon>
        <taxon>Catenovulum</taxon>
    </lineage>
</organism>
<dbReference type="SUPFAM" id="SSF53649">
    <property type="entry name" value="Alkaline phosphatase-like"/>
    <property type="match status" value="1"/>
</dbReference>
<dbReference type="PANTHER" id="PTHR42693">
    <property type="entry name" value="ARYLSULFATASE FAMILY MEMBER"/>
    <property type="match status" value="1"/>
</dbReference>
<dbReference type="Pfam" id="PF00884">
    <property type="entry name" value="Sulfatase"/>
    <property type="match status" value="1"/>
</dbReference>
<dbReference type="InterPro" id="IPR003343">
    <property type="entry name" value="Big_2"/>
</dbReference>
<evidence type="ECO:0000256" key="3">
    <source>
        <dbReference type="SAM" id="SignalP"/>
    </source>
</evidence>
<dbReference type="AlphaFoldDB" id="W7Q826"/>
<feature type="signal peptide" evidence="3">
    <location>
        <begin position="1"/>
        <end position="22"/>
    </location>
</feature>
<dbReference type="PATRIC" id="fig|1328313.3.peg.3011"/>
<dbReference type="InterPro" id="IPR050738">
    <property type="entry name" value="Sulfatase"/>
</dbReference>